<evidence type="ECO:0000313" key="2">
    <source>
        <dbReference type="Proteomes" id="UP000479000"/>
    </source>
</evidence>
<dbReference type="EMBL" id="CADCXU010021303">
    <property type="protein sequence ID" value="CAB0009012.1"/>
    <property type="molecule type" value="Genomic_DNA"/>
</dbReference>
<name>A0A6H5H0X9_9HEMI</name>
<evidence type="ECO:0000313" key="1">
    <source>
        <dbReference type="EMBL" id="CAB0009012.1"/>
    </source>
</evidence>
<protein>
    <submittedName>
        <fullName evidence="1">Uncharacterized protein</fullName>
    </submittedName>
</protein>
<organism evidence="1 2">
    <name type="scientific">Nesidiocoris tenuis</name>
    <dbReference type="NCBI Taxonomy" id="355587"/>
    <lineage>
        <taxon>Eukaryota</taxon>
        <taxon>Metazoa</taxon>
        <taxon>Ecdysozoa</taxon>
        <taxon>Arthropoda</taxon>
        <taxon>Hexapoda</taxon>
        <taxon>Insecta</taxon>
        <taxon>Pterygota</taxon>
        <taxon>Neoptera</taxon>
        <taxon>Paraneoptera</taxon>
        <taxon>Hemiptera</taxon>
        <taxon>Heteroptera</taxon>
        <taxon>Panheteroptera</taxon>
        <taxon>Cimicomorpha</taxon>
        <taxon>Miridae</taxon>
        <taxon>Dicyphina</taxon>
        <taxon>Nesidiocoris</taxon>
    </lineage>
</organism>
<dbReference type="AlphaFoldDB" id="A0A6H5H0X9"/>
<dbReference type="Proteomes" id="UP000479000">
    <property type="component" value="Unassembled WGS sequence"/>
</dbReference>
<accession>A0A6H5H0X9</accession>
<sequence length="60" mass="6499">MSQGSCKDPQGDGLASRDSASRKLFRLSSAHRHLLSAWMAVDDSKWNTYNTDEAQGIGSG</sequence>
<reference evidence="1 2" key="1">
    <citation type="submission" date="2020-02" db="EMBL/GenBank/DDBJ databases">
        <authorList>
            <person name="Ferguson B K."/>
        </authorList>
    </citation>
    <scope>NUCLEOTIDE SEQUENCE [LARGE SCALE GENOMIC DNA]</scope>
</reference>
<keyword evidence="2" id="KW-1185">Reference proteome</keyword>
<proteinExistence type="predicted"/>
<gene>
    <name evidence="1" type="ORF">NTEN_LOCUS14205</name>
</gene>